<dbReference type="InterPro" id="IPR001374">
    <property type="entry name" value="R3H_dom"/>
</dbReference>
<organism evidence="8 9">
    <name type="scientific">Sporomusa ovata</name>
    <dbReference type="NCBI Taxonomy" id="2378"/>
    <lineage>
        <taxon>Bacteria</taxon>
        <taxon>Bacillati</taxon>
        <taxon>Bacillota</taxon>
        <taxon>Negativicutes</taxon>
        <taxon>Selenomonadales</taxon>
        <taxon>Sporomusaceae</taxon>
        <taxon>Sporomusa</taxon>
    </lineage>
</organism>
<keyword evidence="3 6" id="KW-0133">Cell shape</keyword>
<evidence type="ECO:0000313" key="8">
    <source>
        <dbReference type="EMBL" id="CQR70040.1"/>
    </source>
</evidence>
<dbReference type="InterPro" id="IPR034079">
    <property type="entry name" value="R3H_KhpB"/>
</dbReference>
<dbReference type="Gene3D" id="3.30.30.80">
    <property type="entry name" value="probable RNA-binding protein from clostridium symbiosum atcc 14940"/>
    <property type="match status" value="1"/>
</dbReference>
<evidence type="ECO:0000259" key="7">
    <source>
        <dbReference type="PROSITE" id="PS51061"/>
    </source>
</evidence>
<comment type="similarity">
    <text evidence="6">Belongs to the KhpB RNA-binding protein family.</text>
</comment>
<dbReference type="SMART" id="SM00393">
    <property type="entry name" value="R3H"/>
    <property type="match status" value="1"/>
</dbReference>
<dbReference type="InterPro" id="IPR015946">
    <property type="entry name" value="KH_dom-like_a/b"/>
</dbReference>
<dbReference type="SUPFAM" id="SSF82708">
    <property type="entry name" value="R3H domain"/>
    <property type="match status" value="1"/>
</dbReference>
<proteinExistence type="inferred from homology"/>
<keyword evidence="2 6" id="KW-0694">RNA-binding</keyword>
<dbReference type="EMBL" id="CTRP01000001">
    <property type="protein sequence ID" value="CQR70040.1"/>
    <property type="molecule type" value="Genomic_DNA"/>
</dbReference>
<dbReference type="PROSITE" id="PS51061">
    <property type="entry name" value="R3H"/>
    <property type="match status" value="1"/>
</dbReference>
<comment type="subunit">
    <text evidence="6">Forms a complex with KhpA.</text>
</comment>
<keyword evidence="1 6" id="KW-0963">Cytoplasm</keyword>
<reference evidence="9" key="1">
    <citation type="submission" date="2015-03" db="EMBL/GenBank/DDBJ databases">
        <authorList>
            <person name="Nijsse Bart"/>
        </authorList>
    </citation>
    <scope>NUCLEOTIDE SEQUENCE [LARGE SCALE GENOMIC DNA]</scope>
</reference>
<dbReference type="AlphaFoldDB" id="A0A0U1KRK5"/>
<dbReference type="CDD" id="cd02414">
    <property type="entry name" value="KH-II_Jag"/>
    <property type="match status" value="1"/>
</dbReference>
<dbReference type="Pfam" id="PF01424">
    <property type="entry name" value="R3H"/>
    <property type="match status" value="1"/>
</dbReference>
<evidence type="ECO:0000256" key="1">
    <source>
        <dbReference type="ARBA" id="ARBA00022490"/>
    </source>
</evidence>
<dbReference type="GO" id="GO:0003723">
    <property type="term" value="F:RNA binding"/>
    <property type="evidence" value="ECO:0007669"/>
    <property type="project" value="UniProtKB-UniRule"/>
</dbReference>
<accession>A0A0U1KRK5</accession>
<dbReference type="PANTHER" id="PTHR35800:SF1">
    <property type="entry name" value="RNA-BINDING PROTEIN KHPB"/>
    <property type="match status" value="1"/>
</dbReference>
<dbReference type="InterPro" id="IPR038008">
    <property type="entry name" value="Jag_KH"/>
</dbReference>
<dbReference type="RefSeq" id="WP_021168308.1">
    <property type="nucleotide sequence ID" value="NZ_CTRP01000001.1"/>
</dbReference>
<evidence type="ECO:0000256" key="5">
    <source>
        <dbReference type="ARBA" id="ARBA00023316"/>
    </source>
</evidence>
<dbReference type="Proteomes" id="UP000049855">
    <property type="component" value="Unassembled WGS sequence"/>
</dbReference>
<dbReference type="GO" id="GO:0071555">
    <property type="term" value="P:cell wall organization"/>
    <property type="evidence" value="ECO:0007669"/>
    <property type="project" value="UniProtKB-KW"/>
</dbReference>
<dbReference type="HAMAP" id="MF_00867">
    <property type="entry name" value="KhpB"/>
    <property type="match status" value="1"/>
</dbReference>
<feature type="domain" description="R3H" evidence="7">
    <location>
        <begin position="145"/>
        <end position="211"/>
    </location>
</feature>
<dbReference type="InterPro" id="IPR032782">
    <property type="entry name" value="KhpB_N"/>
</dbReference>
<dbReference type="InterPro" id="IPR038247">
    <property type="entry name" value="Jag_N_dom_sf"/>
</dbReference>
<dbReference type="Pfam" id="PF13083">
    <property type="entry name" value="KH_KhpA-B"/>
    <property type="match status" value="1"/>
</dbReference>
<evidence type="ECO:0000256" key="3">
    <source>
        <dbReference type="ARBA" id="ARBA00022960"/>
    </source>
</evidence>
<evidence type="ECO:0000256" key="2">
    <source>
        <dbReference type="ARBA" id="ARBA00022884"/>
    </source>
</evidence>
<dbReference type="CDD" id="cd02644">
    <property type="entry name" value="R3H_jag"/>
    <property type="match status" value="1"/>
</dbReference>
<comment type="subcellular location">
    <subcellularLocation>
        <location evidence="6">Cytoplasm</location>
    </subcellularLocation>
</comment>
<comment type="domain">
    <text evidence="6">Has an N-terminal Jag-N domain and 2 RNA-binding domains (KH and R3H).</text>
</comment>
<feature type="region of interest" description="Jag_N domain" evidence="6">
    <location>
        <begin position="9"/>
        <end position="59"/>
    </location>
</feature>
<protein>
    <recommendedName>
        <fullName evidence="6">RNA-binding protein KhpB</fullName>
    </recommendedName>
    <alternativeName>
        <fullName evidence="6">RNA-binding protein EloR</fullName>
    </alternativeName>
</protein>
<dbReference type="InterPro" id="IPR039247">
    <property type="entry name" value="KhpB"/>
</dbReference>
<name>A0A0U1KRK5_9FIRM</name>
<evidence type="ECO:0000313" key="9">
    <source>
        <dbReference type="Proteomes" id="UP000049855"/>
    </source>
</evidence>
<dbReference type="GO" id="GO:0005737">
    <property type="term" value="C:cytoplasm"/>
    <property type="evidence" value="ECO:0007669"/>
    <property type="project" value="UniProtKB-SubCell"/>
</dbReference>
<dbReference type="SMART" id="SM01245">
    <property type="entry name" value="Jag_N"/>
    <property type="match status" value="1"/>
</dbReference>
<evidence type="ECO:0000256" key="4">
    <source>
        <dbReference type="ARBA" id="ARBA00023186"/>
    </source>
</evidence>
<dbReference type="Gene3D" id="3.30.1370.50">
    <property type="entry name" value="R3H-like domain"/>
    <property type="match status" value="1"/>
</dbReference>
<sequence>MNGKLNTVEKTGKTIDEAIELALAELEVTRDRIDYEVLEVPSKGLFGFIGSKLARVRITVRAIDPVEEARQFLIKVFEAMNIAVTMEKITHDDHVVINLHGEDLGVLIGKHGQTLDALQYLTNLAANREANERIRIILDVEDYRKRRAETLSRLAMRLADKVKRRGEKVVLEPMSPQERKIIHMALQNDYRIVTYSEGDEPYRKVVIALKNSSK</sequence>
<evidence type="ECO:0000256" key="6">
    <source>
        <dbReference type="HAMAP-Rule" id="MF_00867"/>
    </source>
</evidence>
<dbReference type="PANTHER" id="PTHR35800">
    <property type="entry name" value="PROTEIN JAG"/>
    <property type="match status" value="1"/>
</dbReference>
<dbReference type="GO" id="GO:0009252">
    <property type="term" value="P:peptidoglycan biosynthetic process"/>
    <property type="evidence" value="ECO:0007669"/>
    <property type="project" value="UniProtKB-UniRule"/>
</dbReference>
<dbReference type="Pfam" id="PF14804">
    <property type="entry name" value="Jag_N"/>
    <property type="match status" value="1"/>
</dbReference>
<comment type="function">
    <text evidence="6">A probable RNA chaperone. Forms a complex with KhpA which binds to cellular RNA and controls its expression. Plays a role in peptidoglycan (PG) homeostasis and cell length regulation.</text>
</comment>
<dbReference type="Gene3D" id="3.30.300.20">
    <property type="match status" value="1"/>
</dbReference>
<gene>
    <name evidence="6" type="primary">khpB</name>
    <name evidence="6" type="synonym">eloR</name>
    <name evidence="8" type="ORF">SpAn4DRAFT_4905</name>
</gene>
<dbReference type="NCBIfam" id="NF041568">
    <property type="entry name" value="Jag_EloR"/>
    <property type="match status" value="1"/>
</dbReference>
<dbReference type="InterPro" id="IPR036867">
    <property type="entry name" value="R3H_dom_sf"/>
</dbReference>
<keyword evidence="9" id="KW-1185">Reference proteome</keyword>
<keyword evidence="4 6" id="KW-0143">Chaperone</keyword>
<keyword evidence="5 6" id="KW-0961">Cell wall biogenesis/degradation</keyword>
<dbReference type="GO" id="GO:0008360">
    <property type="term" value="P:regulation of cell shape"/>
    <property type="evidence" value="ECO:0007669"/>
    <property type="project" value="UniProtKB-KW"/>
</dbReference>